<dbReference type="KEGG" id="prel:PRELSG_0702800"/>
<dbReference type="SMART" id="SM00320">
    <property type="entry name" value="WD40"/>
    <property type="match status" value="5"/>
</dbReference>
<dbReference type="GO" id="GO:0031514">
    <property type="term" value="C:motile cilium"/>
    <property type="evidence" value="ECO:0007669"/>
    <property type="project" value="TreeGrafter"/>
</dbReference>
<protein>
    <recommendedName>
        <fullName evidence="5">Cilia- and flagella-associated protein 251</fullName>
    </recommendedName>
</protein>
<dbReference type="InterPro" id="IPR050630">
    <property type="entry name" value="WD_repeat_EMAP"/>
</dbReference>
<dbReference type="PANTHER" id="PTHR13720">
    <property type="entry name" value="WD-40 REPEAT PROTEIN"/>
    <property type="match status" value="1"/>
</dbReference>
<evidence type="ECO:0000256" key="6">
    <source>
        <dbReference type="SAM" id="Coils"/>
    </source>
</evidence>
<evidence type="ECO:0000256" key="2">
    <source>
        <dbReference type="ARBA" id="ARBA00022574"/>
    </source>
</evidence>
<dbReference type="VEuPathDB" id="PlasmoDB:PRELSG_0702800"/>
<keyword evidence="3" id="KW-0677">Repeat</keyword>
<keyword evidence="6" id="KW-0175">Coiled coil</keyword>
<reference evidence="7 8" key="1">
    <citation type="submission" date="2015-04" db="EMBL/GenBank/DDBJ databases">
        <authorList>
            <consortium name="Pathogen Informatics"/>
        </authorList>
    </citation>
    <scope>NUCLEOTIDE SEQUENCE [LARGE SCALE GENOMIC DNA]</scope>
    <source>
        <strain evidence="7 8">SGS1</strain>
    </source>
</reference>
<proteinExistence type="predicted"/>
<comment type="subcellular location">
    <subcellularLocation>
        <location evidence="1">Cell projection</location>
        <location evidence="1">Cilium</location>
    </subcellularLocation>
</comment>
<evidence type="ECO:0000256" key="3">
    <source>
        <dbReference type="ARBA" id="ARBA00022737"/>
    </source>
</evidence>
<dbReference type="OMA" id="YTYFNFA"/>
<evidence type="ECO:0000313" key="7">
    <source>
        <dbReference type="EMBL" id="CRG99263.1"/>
    </source>
</evidence>
<dbReference type="GeneID" id="39735364"/>
<evidence type="ECO:0000256" key="4">
    <source>
        <dbReference type="ARBA" id="ARBA00023273"/>
    </source>
</evidence>
<dbReference type="RefSeq" id="XP_028532270.1">
    <property type="nucleotide sequence ID" value="XM_028675708.1"/>
</dbReference>
<evidence type="ECO:0000256" key="1">
    <source>
        <dbReference type="ARBA" id="ARBA00004138"/>
    </source>
</evidence>
<feature type="coiled-coil region" evidence="6">
    <location>
        <begin position="998"/>
        <end position="1025"/>
    </location>
</feature>
<dbReference type="PANTHER" id="PTHR13720:SF13">
    <property type="entry name" value="CILIA- AND FLAGELLA-ASSOCIATED PROTEIN 251"/>
    <property type="match status" value="1"/>
</dbReference>
<dbReference type="SUPFAM" id="SSF50998">
    <property type="entry name" value="Quinoprotein alcohol dehydrogenase-like"/>
    <property type="match status" value="1"/>
</dbReference>
<dbReference type="InterPro" id="IPR015943">
    <property type="entry name" value="WD40/YVTN_repeat-like_dom_sf"/>
</dbReference>
<dbReference type="OrthoDB" id="4899631at2759"/>
<dbReference type="AlphaFoldDB" id="A0A1J1H3G6"/>
<name>A0A1J1H3G6_PLARL</name>
<evidence type="ECO:0000313" key="8">
    <source>
        <dbReference type="Proteomes" id="UP000220158"/>
    </source>
</evidence>
<dbReference type="InterPro" id="IPR001680">
    <property type="entry name" value="WD40_rpt"/>
</dbReference>
<dbReference type="InterPro" id="IPR011047">
    <property type="entry name" value="Quinoprotein_ADH-like_sf"/>
</dbReference>
<dbReference type="Proteomes" id="UP000220158">
    <property type="component" value="Chromosome 7"/>
</dbReference>
<gene>
    <name evidence="7" type="ORF">PRELSG_0702800</name>
</gene>
<keyword evidence="8" id="KW-1185">Reference proteome</keyword>
<accession>A0A1J1H3G6</accession>
<organism evidence="7 8">
    <name type="scientific">Plasmodium relictum</name>
    <dbReference type="NCBI Taxonomy" id="85471"/>
    <lineage>
        <taxon>Eukaryota</taxon>
        <taxon>Sar</taxon>
        <taxon>Alveolata</taxon>
        <taxon>Apicomplexa</taxon>
        <taxon>Aconoidasida</taxon>
        <taxon>Haemosporida</taxon>
        <taxon>Plasmodiidae</taxon>
        <taxon>Plasmodium</taxon>
        <taxon>Plasmodium (Haemamoeba)</taxon>
    </lineage>
</organism>
<sequence>MNIKNDLDEPINLKFCYGINESLSSVHVIKKKEKEKINIIYSSDNNIVLLDEKKQVLFRGHFNQISQIIRSYNNEFLISCDKGINSFILLWKISNNTLIPLKKFCFNSSLCDKKKEDDLNRSLYEDVKKDICKENINENRNDNIGFECVDISFDNRYICALTEEKIYFKSNDKVLEEKSNKNKDKLNNNVYFQELIIFDVSGGENNIVCTDKIYGKDKQNKIRFNKNYEIITNSFSKLYIYNFDKKNRIISHYSPSLYKSSKINEKFIFTETSFVENSTTLLTGTANGFLIAWDYSTIFINKTKNNIKQREYQKSLEIRKNISINIVLSYGNFIIIGLGDGSVQIFDKELKCYAWFENNQIGAIKSISFEFSDFEKDFFLWNSFILFTEKNIIKQIYPYSFQNKFFGNKEKYINDNNTVIKKDKSDNILKKDDIDIFKEDTTANIESKCSSYINKNNNIEILTENTLKKNSNNNKTILHFHSTCINCICINPVNNENIIYIGNKDGLIEIFDFDKNEKITMIDLKSKEIITMTFSNNGDIVCVGCKCGFIHLINSNSYEIFFSSKDMKYEIKYLYFSEDDKILVCSSNNGNIIIYKNDNENIYDWKYAYKIVNNNNIIFNDLNIVKEVDKYYVYIIIAITDNRYIIFHHYDFQHNTVVISYLNIEQIHTPTCFTSNLYFYNRQILCICNDASKIRFFDLEKKKIIKTVHLPFKQKKVQAFIPLINYFNCKGNLQNCDKSENILNKKIKDDFNKKNIFLFVLNEKMIVFTQSPIDANCFRYIGGIICSGNIKNVVTKNNKIFILSNNKIFYYNINIEILKKNIENQNNTLETFIDQIGGRKSKIYKQITDSFYYCEIQKKKYKKKKEKHEIKKLLNILSIEYIFASLNIFLSKFEIQNIIQEYYFYYEYVLKLLKEQNAIVNEIVSIDDIKLVNYNSNDDILLQNIFFTQLNENKDKKENYNNNFDEKILNEFKKDTALNYQDDVLKEKEIDKNEMNQNDLAIKKKKKLENEFEESEIDITKECKNIYFNINAFIYTYFNFATEEKINSEQLIIEIMNYYKKKNNKKYISFNDFMYILKKYGETMDLNEFKRIFQIFTKKEFFNNDDAFDLNMLKELFQ</sequence>
<keyword evidence="2" id="KW-0853">WD repeat</keyword>
<dbReference type="Gene3D" id="2.130.10.10">
    <property type="entry name" value="YVTN repeat-like/Quinoprotein amine dehydrogenase"/>
    <property type="match status" value="2"/>
</dbReference>
<dbReference type="EMBL" id="LN835302">
    <property type="protein sequence ID" value="CRG99263.1"/>
    <property type="molecule type" value="Genomic_DNA"/>
</dbReference>
<keyword evidence="4" id="KW-0966">Cell projection</keyword>
<evidence type="ECO:0000256" key="5">
    <source>
        <dbReference type="ARBA" id="ARBA00040994"/>
    </source>
</evidence>